<name>A0A9P5XRT8_9AGAR</name>
<dbReference type="AlphaFoldDB" id="A0A9P5XRT8"/>
<dbReference type="Proteomes" id="UP000807353">
    <property type="component" value="Unassembled WGS sequence"/>
</dbReference>
<evidence type="ECO:0000313" key="2">
    <source>
        <dbReference type="Proteomes" id="UP000807353"/>
    </source>
</evidence>
<accession>A0A9P5XRT8</accession>
<reference evidence="1" key="1">
    <citation type="submission" date="2020-11" db="EMBL/GenBank/DDBJ databases">
        <authorList>
            <consortium name="DOE Joint Genome Institute"/>
            <person name="Ahrendt S."/>
            <person name="Riley R."/>
            <person name="Andreopoulos W."/>
            <person name="Labutti K."/>
            <person name="Pangilinan J."/>
            <person name="Ruiz-Duenas F.J."/>
            <person name="Barrasa J.M."/>
            <person name="Sanchez-Garcia M."/>
            <person name="Camarero S."/>
            <person name="Miyauchi S."/>
            <person name="Serrano A."/>
            <person name="Linde D."/>
            <person name="Babiker R."/>
            <person name="Drula E."/>
            <person name="Ayuso-Fernandez I."/>
            <person name="Pacheco R."/>
            <person name="Padilla G."/>
            <person name="Ferreira P."/>
            <person name="Barriuso J."/>
            <person name="Kellner H."/>
            <person name="Castanera R."/>
            <person name="Alfaro M."/>
            <person name="Ramirez L."/>
            <person name="Pisabarro A.G."/>
            <person name="Kuo A."/>
            <person name="Tritt A."/>
            <person name="Lipzen A."/>
            <person name="He G."/>
            <person name="Yan M."/>
            <person name="Ng V."/>
            <person name="Cullen D."/>
            <person name="Martin F."/>
            <person name="Rosso M.-N."/>
            <person name="Henrissat B."/>
            <person name="Hibbett D."/>
            <person name="Martinez A.T."/>
            <person name="Grigoriev I.V."/>
        </authorList>
    </citation>
    <scope>NUCLEOTIDE SEQUENCE</scope>
    <source>
        <strain evidence="1">CBS 247.69</strain>
    </source>
</reference>
<sequence length="69" mass="7837">MNFGRITRKGLGSSPVDSKKPSVLVYKVLEFPEKSINLIIMPFLSCWERPPLETVGETIVCIRQTSHVY</sequence>
<proteinExistence type="predicted"/>
<protein>
    <submittedName>
        <fullName evidence="1">Uncharacterized protein</fullName>
    </submittedName>
</protein>
<comment type="caution">
    <text evidence="1">The sequence shown here is derived from an EMBL/GenBank/DDBJ whole genome shotgun (WGS) entry which is preliminary data.</text>
</comment>
<keyword evidence="2" id="KW-1185">Reference proteome</keyword>
<gene>
    <name evidence="1" type="ORF">BDZ94DRAFT_652953</name>
</gene>
<evidence type="ECO:0000313" key="1">
    <source>
        <dbReference type="EMBL" id="KAF9455579.1"/>
    </source>
</evidence>
<organism evidence="1 2">
    <name type="scientific">Collybia nuda</name>
    <dbReference type="NCBI Taxonomy" id="64659"/>
    <lineage>
        <taxon>Eukaryota</taxon>
        <taxon>Fungi</taxon>
        <taxon>Dikarya</taxon>
        <taxon>Basidiomycota</taxon>
        <taxon>Agaricomycotina</taxon>
        <taxon>Agaricomycetes</taxon>
        <taxon>Agaricomycetidae</taxon>
        <taxon>Agaricales</taxon>
        <taxon>Tricholomatineae</taxon>
        <taxon>Clitocybaceae</taxon>
        <taxon>Collybia</taxon>
    </lineage>
</organism>
<dbReference type="EMBL" id="MU150608">
    <property type="protein sequence ID" value="KAF9455579.1"/>
    <property type="molecule type" value="Genomic_DNA"/>
</dbReference>